<gene>
    <name evidence="7" type="ORF">LCGC14_0882540</name>
</gene>
<evidence type="ECO:0000256" key="3">
    <source>
        <dbReference type="ARBA" id="ARBA00022630"/>
    </source>
</evidence>
<dbReference type="SMART" id="SM00893">
    <property type="entry name" value="ETF"/>
    <property type="match status" value="1"/>
</dbReference>
<evidence type="ECO:0000256" key="1">
    <source>
        <dbReference type="ARBA" id="ARBA00005817"/>
    </source>
</evidence>
<keyword evidence="5" id="KW-0249">Electron transport</keyword>
<feature type="domain" description="4Fe-4S ferredoxin-type" evidence="6">
    <location>
        <begin position="1"/>
        <end position="29"/>
    </location>
</feature>
<dbReference type="PANTHER" id="PTHR43153:SF1">
    <property type="entry name" value="ELECTRON TRANSFER FLAVOPROTEIN SUBUNIT ALPHA, MITOCHONDRIAL"/>
    <property type="match status" value="1"/>
</dbReference>
<sequence>MLELSLKKCIGCKICEKVCPFGAIIVDPEDKKARVLDACTLCGACVNACREGVLTIKRKASSREELREYSGIMIWGEVEHNWVENTCFKNVVFELLGKAQELNKKLNETISVVVLGSPGKIPSINTLYHYGADNVYLCEHNLLENYSTDGYTTAITTVIIKEKPSIFLYGATANGRDLAPRIAARIATGLTADCTSFDINDEKQLIQTRPAFGGNIMASIITPFTRPQMATARPNNFKIPPKNSSSKGNLIKFKVKIEKQTIRTKIIKEIISKKDVINIEDADVLVSIGRGIGNQKNLDMVRDLARELKGKMSSSRPLVELGWTSHTIQVGQSGKTVSPKLYIALGISGAIQHLVGMRSSDIIIAINKDSEAPIFKVADFGIIGDIFEVIPQFLKLLHPKRNLIRI</sequence>
<dbReference type="InterPro" id="IPR017900">
    <property type="entry name" value="4Fe4S_Fe_S_CS"/>
</dbReference>
<dbReference type="SUPFAM" id="SSF52402">
    <property type="entry name" value="Adenine nucleotide alpha hydrolases-like"/>
    <property type="match status" value="1"/>
</dbReference>
<dbReference type="GO" id="GO:0050660">
    <property type="term" value="F:flavin adenine dinucleotide binding"/>
    <property type="evidence" value="ECO:0007669"/>
    <property type="project" value="InterPro"/>
</dbReference>
<dbReference type="PROSITE" id="PS00696">
    <property type="entry name" value="ETF_ALPHA"/>
    <property type="match status" value="1"/>
</dbReference>
<dbReference type="InterPro" id="IPR017896">
    <property type="entry name" value="4Fe4S_Fe-S-bd"/>
</dbReference>
<dbReference type="SUPFAM" id="SSF52467">
    <property type="entry name" value="DHS-like NAD/FAD-binding domain"/>
    <property type="match status" value="1"/>
</dbReference>
<dbReference type="CDD" id="cd01715">
    <property type="entry name" value="ETF_alpha"/>
    <property type="match status" value="1"/>
</dbReference>
<evidence type="ECO:0000256" key="5">
    <source>
        <dbReference type="ARBA" id="ARBA00022982"/>
    </source>
</evidence>
<dbReference type="AlphaFoldDB" id="A0A0F9PM30"/>
<dbReference type="PROSITE" id="PS51379">
    <property type="entry name" value="4FE4S_FER_2"/>
    <property type="match status" value="2"/>
</dbReference>
<dbReference type="InterPro" id="IPR029035">
    <property type="entry name" value="DHS-like_NAD/FAD-binding_dom"/>
</dbReference>
<feature type="domain" description="4Fe-4S ferredoxin-type" evidence="6">
    <location>
        <begin position="31"/>
        <end position="59"/>
    </location>
</feature>
<dbReference type="Pfam" id="PF00766">
    <property type="entry name" value="ETF_alpha"/>
    <property type="match status" value="1"/>
</dbReference>
<evidence type="ECO:0000256" key="2">
    <source>
        <dbReference type="ARBA" id="ARBA00022448"/>
    </source>
</evidence>
<comment type="similarity">
    <text evidence="1">Belongs to the ETF alpha-subunit/FixB family.</text>
</comment>
<reference evidence="7" key="1">
    <citation type="journal article" date="2015" name="Nature">
        <title>Complex archaea that bridge the gap between prokaryotes and eukaryotes.</title>
        <authorList>
            <person name="Spang A."/>
            <person name="Saw J.H."/>
            <person name="Jorgensen S.L."/>
            <person name="Zaremba-Niedzwiedzka K."/>
            <person name="Martijn J."/>
            <person name="Lind A.E."/>
            <person name="van Eijk R."/>
            <person name="Schleper C."/>
            <person name="Guy L."/>
            <person name="Ettema T.J."/>
        </authorList>
    </citation>
    <scope>NUCLEOTIDE SEQUENCE</scope>
</reference>
<accession>A0A0F9PM30</accession>
<dbReference type="EMBL" id="LAZR01002785">
    <property type="protein sequence ID" value="KKN25657.1"/>
    <property type="molecule type" value="Genomic_DNA"/>
</dbReference>
<dbReference type="InterPro" id="IPR014729">
    <property type="entry name" value="Rossmann-like_a/b/a_fold"/>
</dbReference>
<dbReference type="Gene3D" id="3.40.50.1220">
    <property type="entry name" value="TPP-binding domain"/>
    <property type="match status" value="1"/>
</dbReference>
<comment type="caution">
    <text evidence="7">The sequence shown here is derived from an EMBL/GenBank/DDBJ whole genome shotgun (WGS) entry which is preliminary data.</text>
</comment>
<protein>
    <recommendedName>
        <fullName evidence="6">4Fe-4S ferredoxin-type domain-containing protein</fullName>
    </recommendedName>
</protein>
<dbReference type="Pfam" id="PF01012">
    <property type="entry name" value="ETF"/>
    <property type="match status" value="1"/>
</dbReference>
<dbReference type="Pfam" id="PF13187">
    <property type="entry name" value="Fer4_9"/>
    <property type="match status" value="1"/>
</dbReference>
<proteinExistence type="inferred from homology"/>
<dbReference type="SUPFAM" id="SSF54862">
    <property type="entry name" value="4Fe-4S ferredoxins"/>
    <property type="match status" value="1"/>
</dbReference>
<dbReference type="InterPro" id="IPR033947">
    <property type="entry name" value="ETF_alpha_N"/>
</dbReference>
<keyword evidence="4" id="KW-0274">FAD</keyword>
<dbReference type="InterPro" id="IPR018206">
    <property type="entry name" value="ETF_asu_C_CS"/>
</dbReference>
<dbReference type="Gene3D" id="3.40.50.620">
    <property type="entry name" value="HUPs"/>
    <property type="match status" value="1"/>
</dbReference>
<dbReference type="InterPro" id="IPR014730">
    <property type="entry name" value="ETF_a/b_N"/>
</dbReference>
<evidence type="ECO:0000313" key="7">
    <source>
        <dbReference type="EMBL" id="KKN25657.1"/>
    </source>
</evidence>
<keyword evidence="2" id="KW-0813">Transport</keyword>
<dbReference type="PROSITE" id="PS00198">
    <property type="entry name" value="4FE4S_FER_1"/>
    <property type="match status" value="1"/>
</dbReference>
<dbReference type="InterPro" id="IPR014731">
    <property type="entry name" value="ETF_asu_C"/>
</dbReference>
<dbReference type="Gene3D" id="3.30.70.20">
    <property type="match status" value="1"/>
</dbReference>
<keyword evidence="3" id="KW-0285">Flavoprotein</keyword>
<dbReference type="PANTHER" id="PTHR43153">
    <property type="entry name" value="ELECTRON TRANSFER FLAVOPROTEIN ALPHA"/>
    <property type="match status" value="1"/>
</dbReference>
<dbReference type="GO" id="GO:0009055">
    <property type="term" value="F:electron transfer activity"/>
    <property type="evidence" value="ECO:0007669"/>
    <property type="project" value="InterPro"/>
</dbReference>
<organism evidence="7">
    <name type="scientific">marine sediment metagenome</name>
    <dbReference type="NCBI Taxonomy" id="412755"/>
    <lineage>
        <taxon>unclassified sequences</taxon>
        <taxon>metagenomes</taxon>
        <taxon>ecological metagenomes</taxon>
    </lineage>
</organism>
<dbReference type="InterPro" id="IPR001308">
    <property type="entry name" value="ETF_a/FixB"/>
</dbReference>
<evidence type="ECO:0000259" key="6">
    <source>
        <dbReference type="PROSITE" id="PS51379"/>
    </source>
</evidence>
<name>A0A0F9PM30_9ZZZZ</name>
<evidence type="ECO:0000256" key="4">
    <source>
        <dbReference type="ARBA" id="ARBA00022827"/>
    </source>
</evidence>
<dbReference type="GO" id="GO:0033539">
    <property type="term" value="P:fatty acid beta-oxidation using acyl-CoA dehydrogenase"/>
    <property type="evidence" value="ECO:0007669"/>
    <property type="project" value="TreeGrafter"/>
</dbReference>